<protein>
    <submittedName>
        <fullName evidence="3">Uncharacterized protein</fullName>
    </submittedName>
</protein>
<keyword evidence="2" id="KW-1133">Transmembrane helix</keyword>
<dbReference type="KEGG" id="taw:EI545_12915"/>
<name>A0A3S8U7H6_9RHOB</name>
<evidence type="ECO:0000256" key="2">
    <source>
        <dbReference type="SAM" id="Phobius"/>
    </source>
</evidence>
<feature type="region of interest" description="Disordered" evidence="1">
    <location>
        <begin position="305"/>
        <end position="324"/>
    </location>
</feature>
<dbReference type="EMBL" id="CP034328">
    <property type="protein sequence ID" value="AZL59652.1"/>
    <property type="molecule type" value="Genomic_DNA"/>
</dbReference>
<keyword evidence="2" id="KW-0472">Membrane</keyword>
<evidence type="ECO:0000313" key="4">
    <source>
        <dbReference type="Proteomes" id="UP000282002"/>
    </source>
</evidence>
<keyword evidence="2" id="KW-0812">Transmembrane</keyword>
<feature type="transmembrane region" description="Helical" evidence="2">
    <location>
        <begin position="58"/>
        <end position="84"/>
    </location>
</feature>
<sequence length="324" mass="33995">MPTRLRLLKGATALLYIGPLFAGISGMGFGVLGFFVVIFVVWLLIVRPEQWPATAKEWLTPQAVGVVVTQVLSQVLLVCVLLGIGRGVGAVAGFLPVVNPIFPLAVSFLAIPLCRMLWDARAAADQGVFLDDEAEAAEAPRALAEAAAAVIPLLNMADDAPDADVSAAVAKVMTAMGAGLRLDALAAALERPSRSHTALRRALVLWASEPEVVVSGQVPRAMAHAFSIASGNGDLLRLYVPRALALVTAFPDRANDFPTSAQLRQASLDGAGSDPRSDLPAHLRADLRDGLAALARAIEKVVDGDSAPKSVHHEPMMQATARTA</sequence>
<dbReference type="OrthoDB" id="7644678at2"/>
<keyword evidence="4" id="KW-1185">Reference proteome</keyword>
<dbReference type="RefSeq" id="WP_125325847.1">
    <property type="nucleotide sequence ID" value="NZ_CP034328.1"/>
</dbReference>
<proteinExistence type="predicted"/>
<reference evidence="3 4" key="1">
    <citation type="submission" date="2018-12" db="EMBL/GenBank/DDBJ databases">
        <title>Complete genome sequencing of Tabrizicola sp. K13M18.</title>
        <authorList>
            <person name="Bae J.-W."/>
        </authorList>
    </citation>
    <scope>NUCLEOTIDE SEQUENCE [LARGE SCALE GENOMIC DNA]</scope>
    <source>
        <strain evidence="3 4">K13M18</strain>
    </source>
</reference>
<dbReference type="AlphaFoldDB" id="A0A3S8U7H6"/>
<organism evidence="3 4">
    <name type="scientific">Tabrizicola piscis</name>
    <dbReference type="NCBI Taxonomy" id="2494374"/>
    <lineage>
        <taxon>Bacteria</taxon>
        <taxon>Pseudomonadati</taxon>
        <taxon>Pseudomonadota</taxon>
        <taxon>Alphaproteobacteria</taxon>
        <taxon>Rhodobacterales</taxon>
        <taxon>Paracoccaceae</taxon>
        <taxon>Tabrizicola</taxon>
    </lineage>
</organism>
<evidence type="ECO:0000313" key="3">
    <source>
        <dbReference type="EMBL" id="AZL59652.1"/>
    </source>
</evidence>
<gene>
    <name evidence="3" type="ORF">EI545_12915</name>
</gene>
<evidence type="ECO:0000256" key="1">
    <source>
        <dbReference type="SAM" id="MobiDB-lite"/>
    </source>
</evidence>
<feature type="transmembrane region" description="Helical" evidence="2">
    <location>
        <begin position="90"/>
        <end position="111"/>
    </location>
</feature>
<accession>A0A3S8U7H6</accession>
<dbReference type="Proteomes" id="UP000282002">
    <property type="component" value="Chromosome"/>
</dbReference>
<feature type="transmembrane region" description="Helical" evidence="2">
    <location>
        <begin position="20"/>
        <end position="46"/>
    </location>
</feature>